<dbReference type="AlphaFoldDB" id="A0AAV8ZJK0"/>
<sequence>MSDRSKWSFLELESLSTLLFAKIIDEIPSDYESVVSTDGSNDDALFDIEAMDIDILEAEIENEKNGSGAEATMVIDNNGWETEDEMPMSNLQLQSHKLTTTWTNDITA</sequence>
<gene>
    <name evidence="1" type="ORF">NQ314_005370</name>
</gene>
<reference evidence="1" key="1">
    <citation type="journal article" date="2023" name="Insect Mol. Biol.">
        <title>Genome sequencing provides insights into the evolution of gene families encoding plant cell wall-degrading enzymes in longhorned beetles.</title>
        <authorList>
            <person name="Shin N.R."/>
            <person name="Okamura Y."/>
            <person name="Kirsch R."/>
            <person name="Pauchet Y."/>
        </authorList>
    </citation>
    <scope>NUCLEOTIDE SEQUENCE</scope>
    <source>
        <strain evidence="1">RBIC_L_NR</strain>
    </source>
</reference>
<accession>A0AAV8ZJK0</accession>
<dbReference type="Proteomes" id="UP001162156">
    <property type="component" value="Unassembled WGS sequence"/>
</dbReference>
<name>A0AAV8ZJK0_9CUCU</name>
<evidence type="ECO:0000313" key="2">
    <source>
        <dbReference type="Proteomes" id="UP001162156"/>
    </source>
</evidence>
<proteinExistence type="predicted"/>
<comment type="caution">
    <text evidence="1">The sequence shown here is derived from an EMBL/GenBank/DDBJ whole genome shotgun (WGS) entry which is preliminary data.</text>
</comment>
<dbReference type="EMBL" id="JANEYF010001486">
    <property type="protein sequence ID" value="KAJ8963791.1"/>
    <property type="molecule type" value="Genomic_DNA"/>
</dbReference>
<protein>
    <submittedName>
        <fullName evidence="1">Uncharacterized protein</fullName>
    </submittedName>
</protein>
<keyword evidence="2" id="KW-1185">Reference proteome</keyword>
<organism evidence="1 2">
    <name type="scientific">Rhamnusium bicolor</name>
    <dbReference type="NCBI Taxonomy" id="1586634"/>
    <lineage>
        <taxon>Eukaryota</taxon>
        <taxon>Metazoa</taxon>
        <taxon>Ecdysozoa</taxon>
        <taxon>Arthropoda</taxon>
        <taxon>Hexapoda</taxon>
        <taxon>Insecta</taxon>
        <taxon>Pterygota</taxon>
        <taxon>Neoptera</taxon>
        <taxon>Endopterygota</taxon>
        <taxon>Coleoptera</taxon>
        <taxon>Polyphaga</taxon>
        <taxon>Cucujiformia</taxon>
        <taxon>Chrysomeloidea</taxon>
        <taxon>Cerambycidae</taxon>
        <taxon>Lepturinae</taxon>
        <taxon>Rhagiini</taxon>
        <taxon>Rhamnusium</taxon>
    </lineage>
</organism>
<evidence type="ECO:0000313" key="1">
    <source>
        <dbReference type="EMBL" id="KAJ8963791.1"/>
    </source>
</evidence>